<evidence type="ECO:0000313" key="1">
    <source>
        <dbReference type="EMBL" id="KKL92059.1"/>
    </source>
</evidence>
<organism evidence="1">
    <name type="scientific">marine sediment metagenome</name>
    <dbReference type="NCBI Taxonomy" id="412755"/>
    <lineage>
        <taxon>unclassified sequences</taxon>
        <taxon>metagenomes</taxon>
        <taxon>ecological metagenomes</taxon>
    </lineage>
</organism>
<dbReference type="AlphaFoldDB" id="A0A0F9G037"/>
<proteinExistence type="predicted"/>
<dbReference type="EMBL" id="LAZR01019568">
    <property type="protein sequence ID" value="KKL92059.1"/>
    <property type="molecule type" value="Genomic_DNA"/>
</dbReference>
<sequence length="105" mass="10672">MSFLGDLFGGTETTQGPTDVTPEAFKALQQPVADILKNLFGGALGFAGGSFPGVTDPSRFTAAGTPQESDLLTRISSLTGAPSPALGEAQSFLQSVLQGQGLSPE</sequence>
<feature type="non-terminal residue" evidence="1">
    <location>
        <position position="105"/>
    </location>
</feature>
<gene>
    <name evidence="1" type="ORF">LCGC14_1888430</name>
</gene>
<name>A0A0F9G037_9ZZZZ</name>
<accession>A0A0F9G037</accession>
<comment type="caution">
    <text evidence="1">The sequence shown here is derived from an EMBL/GenBank/DDBJ whole genome shotgun (WGS) entry which is preliminary data.</text>
</comment>
<reference evidence="1" key="1">
    <citation type="journal article" date="2015" name="Nature">
        <title>Complex archaea that bridge the gap between prokaryotes and eukaryotes.</title>
        <authorList>
            <person name="Spang A."/>
            <person name="Saw J.H."/>
            <person name="Jorgensen S.L."/>
            <person name="Zaremba-Niedzwiedzka K."/>
            <person name="Martijn J."/>
            <person name="Lind A.E."/>
            <person name="van Eijk R."/>
            <person name="Schleper C."/>
            <person name="Guy L."/>
            <person name="Ettema T.J."/>
        </authorList>
    </citation>
    <scope>NUCLEOTIDE SEQUENCE</scope>
</reference>
<protein>
    <submittedName>
        <fullName evidence="1">Uncharacterized protein</fullName>
    </submittedName>
</protein>